<dbReference type="Pfam" id="PF13279">
    <property type="entry name" value="4HBT_2"/>
    <property type="match status" value="1"/>
</dbReference>
<evidence type="ECO:0000313" key="4">
    <source>
        <dbReference type="Proteomes" id="UP000004263"/>
    </source>
</evidence>
<dbReference type="InterPro" id="IPR029069">
    <property type="entry name" value="HotDog_dom_sf"/>
</dbReference>
<dbReference type="PIRSF" id="PIRSF003230">
    <property type="entry name" value="YbgC"/>
    <property type="match status" value="1"/>
</dbReference>
<keyword evidence="4" id="KW-1185">Reference proteome</keyword>
<evidence type="ECO:0000313" key="3">
    <source>
        <dbReference type="EMBL" id="EAT11747.1"/>
    </source>
</evidence>
<protein>
    <submittedName>
        <fullName evidence="3">FcbC protein</fullName>
    </submittedName>
</protein>
<comment type="similarity">
    <text evidence="1">Belongs to the 4-hydroxybenzoyl-CoA thioesterase family.</text>
</comment>
<gene>
    <name evidence="3" type="ORF">RED65_05154</name>
</gene>
<sequence>MNQVDTPFSWPIRVYYEDTDAGGIVYHAQYLHFLERARTEWLRQLGFNQVELKAQNILFVIRDMNIKWQMPAKLDDELIVVIEQVQVKKASFTMQQVIYKNHQVLVKADVTIACLQVESMKPQPLPEAVRIAAST</sequence>
<dbReference type="FunFam" id="3.10.129.10:FF:000004">
    <property type="entry name" value="Tol-pal system-associated acyl-CoA thioesterase"/>
    <property type="match status" value="1"/>
</dbReference>
<dbReference type="RefSeq" id="WP_007016348.1">
    <property type="nucleotide sequence ID" value="NZ_AAQH01000013.1"/>
</dbReference>
<dbReference type="InterPro" id="IPR014166">
    <property type="entry name" value="Tol-Pal_acyl-CoA_thioesterase"/>
</dbReference>
<keyword evidence="2" id="KW-0378">Hydrolase</keyword>
<name>Q1N0T6_9GAMM</name>
<dbReference type="PANTHER" id="PTHR31793">
    <property type="entry name" value="4-HYDROXYBENZOYL-COA THIOESTERASE FAMILY MEMBER"/>
    <property type="match status" value="1"/>
</dbReference>
<dbReference type="InterPro" id="IPR008272">
    <property type="entry name" value="HB-CoA_thioesterase_AS"/>
</dbReference>
<dbReference type="CDD" id="cd00586">
    <property type="entry name" value="4HBT"/>
    <property type="match status" value="1"/>
</dbReference>
<dbReference type="InterPro" id="IPR050563">
    <property type="entry name" value="4-hydroxybenzoyl-CoA_TE"/>
</dbReference>
<dbReference type="HOGENOM" id="CLU_101141_7_1_6"/>
<dbReference type="Proteomes" id="UP000004263">
    <property type="component" value="Unassembled WGS sequence"/>
</dbReference>
<evidence type="ECO:0000256" key="2">
    <source>
        <dbReference type="ARBA" id="ARBA00022801"/>
    </source>
</evidence>
<dbReference type="EMBL" id="AAQH01000013">
    <property type="protein sequence ID" value="EAT11747.1"/>
    <property type="molecule type" value="Genomic_DNA"/>
</dbReference>
<organism evidence="3 4">
    <name type="scientific">Bermanella marisrubri</name>
    <dbReference type="NCBI Taxonomy" id="207949"/>
    <lineage>
        <taxon>Bacteria</taxon>
        <taxon>Pseudomonadati</taxon>
        <taxon>Pseudomonadota</taxon>
        <taxon>Gammaproteobacteria</taxon>
        <taxon>Oceanospirillales</taxon>
        <taxon>Oceanospirillaceae</taxon>
        <taxon>Bermanella</taxon>
    </lineage>
</organism>
<proteinExistence type="inferred from homology"/>
<dbReference type="OrthoDB" id="9808429at2"/>
<dbReference type="PANTHER" id="PTHR31793:SF37">
    <property type="entry name" value="ACYL-COA THIOESTER HYDROLASE YBGC"/>
    <property type="match status" value="1"/>
</dbReference>
<dbReference type="NCBIfam" id="TIGR00051">
    <property type="entry name" value="YbgC/FadM family acyl-CoA thioesterase"/>
    <property type="match status" value="1"/>
</dbReference>
<dbReference type="Gene3D" id="3.10.129.10">
    <property type="entry name" value="Hotdog Thioesterase"/>
    <property type="match status" value="1"/>
</dbReference>
<dbReference type="AlphaFoldDB" id="Q1N0T6"/>
<evidence type="ECO:0000256" key="1">
    <source>
        <dbReference type="ARBA" id="ARBA00005953"/>
    </source>
</evidence>
<accession>Q1N0T6</accession>
<dbReference type="STRING" id="207949.RED65_05154"/>
<reference evidence="3 4" key="1">
    <citation type="submission" date="2006-03" db="EMBL/GenBank/DDBJ databases">
        <authorList>
            <person name="Pinhassi J."/>
            <person name="Pedros-Alio C."/>
            <person name="Ferriera S."/>
            <person name="Johnson J."/>
            <person name="Kravitz S."/>
            <person name="Halpern A."/>
            <person name="Remington K."/>
            <person name="Beeson K."/>
            <person name="Tran B."/>
            <person name="Rogers Y.-H."/>
            <person name="Friedman R."/>
            <person name="Venter J.C."/>
        </authorList>
    </citation>
    <scope>NUCLEOTIDE SEQUENCE [LARGE SCALE GENOMIC DNA]</scope>
    <source>
        <strain evidence="3 4">RED65</strain>
    </source>
</reference>
<dbReference type="SUPFAM" id="SSF54637">
    <property type="entry name" value="Thioesterase/thiol ester dehydrase-isomerase"/>
    <property type="match status" value="1"/>
</dbReference>
<comment type="caution">
    <text evidence="3">The sequence shown here is derived from an EMBL/GenBank/DDBJ whole genome shotgun (WGS) entry which is preliminary data.</text>
</comment>
<dbReference type="NCBIfam" id="TIGR02799">
    <property type="entry name" value="thio_ybgC"/>
    <property type="match status" value="1"/>
</dbReference>
<dbReference type="InterPro" id="IPR006684">
    <property type="entry name" value="YbgC/YbaW"/>
</dbReference>
<dbReference type="PROSITE" id="PS01328">
    <property type="entry name" value="4HBCOA_THIOESTERASE"/>
    <property type="match status" value="1"/>
</dbReference>
<dbReference type="GO" id="GO:0047617">
    <property type="term" value="F:fatty acyl-CoA hydrolase activity"/>
    <property type="evidence" value="ECO:0007669"/>
    <property type="project" value="TreeGrafter"/>
</dbReference>